<dbReference type="EMBL" id="JAFIDN010000007">
    <property type="protein sequence ID" value="MBP3192997.1"/>
    <property type="molecule type" value="Genomic_DNA"/>
</dbReference>
<name>A0A8J7RKM3_9BACT</name>
<reference evidence="3" key="1">
    <citation type="submission" date="2021-02" db="EMBL/GenBank/DDBJ databases">
        <title>Natronogracilivirga saccharolytica gen. nov. sp. nov. a new anaerobic, haloalkiliphilic carbohydrate-fermenting bacterium from soda lake and proposing of Cyclonatronumiaceae fam. nov. in the phylum Balneolaeota.</title>
        <authorList>
            <person name="Zhilina T.N."/>
            <person name="Sorokin D.Y."/>
            <person name="Zavarzina D.G."/>
            <person name="Toshchakov S.V."/>
            <person name="Kublanov I.V."/>
        </authorList>
    </citation>
    <scope>NUCLEOTIDE SEQUENCE</scope>
    <source>
        <strain evidence="3">Z-1702</strain>
    </source>
</reference>
<dbReference type="PANTHER" id="PTHR43405:SF1">
    <property type="entry name" value="GLYCOSYL HYDROLASE DIGH"/>
    <property type="match status" value="1"/>
</dbReference>
<dbReference type="Gene3D" id="3.20.20.80">
    <property type="entry name" value="Glycosidases"/>
    <property type="match status" value="1"/>
</dbReference>
<dbReference type="InterPro" id="IPR052177">
    <property type="entry name" value="Divisome_Glycosyl_Hydrolase"/>
</dbReference>
<dbReference type="PANTHER" id="PTHR43405">
    <property type="entry name" value="GLYCOSYL HYDROLASE DIGH"/>
    <property type="match status" value="1"/>
</dbReference>
<keyword evidence="4" id="KW-1185">Reference proteome</keyword>
<accession>A0A8J7RKM3</accession>
<evidence type="ECO:0000313" key="4">
    <source>
        <dbReference type="Proteomes" id="UP000673975"/>
    </source>
</evidence>
<dbReference type="InterPro" id="IPR017853">
    <property type="entry name" value="GH"/>
</dbReference>
<keyword evidence="1" id="KW-0732">Signal</keyword>
<dbReference type="InterPro" id="IPR003790">
    <property type="entry name" value="GHL10"/>
</dbReference>
<gene>
    <name evidence="3" type="ORF">NATSA_10015</name>
</gene>
<feature type="domain" description="Glycosyl hydrolase-like 10" evidence="2">
    <location>
        <begin position="1"/>
        <end position="177"/>
    </location>
</feature>
<sequence length="388" mass="44076">MRAIWLTTVFGLDWPATGQTASQQESSLREIIRQADEHGINAVFFQAVSRSDAFYPSERLPWAPWLTGSAGEDPGWDPLQVAVEEAHKRGMELHAWFNVFSIGNEATDISESAEPLHVRFTHPEWVDTVFVDDGADRYWLNPGRPETREWVIENILEIVEKYDVDPIQDHTHESMDFAWMLNDWMVHREGRHVYAGLGTYIEEVQDELPRQIDTTRAIGAQGHAHFRQAFLREQDLDGRYDTPALVPPIPWIGDEPPPAPVELAAERDQGSEEQASAHRKVHLTWDKPAIGRDPDPFLRFAIYRVPHGSYSDISGVISDPRNLVYVTGQTEYLDHIPSSGHEEFDYLVTSLTRNHIEGDPAMASVTVTSADEEPEVVQEISRKMTLVH</sequence>
<proteinExistence type="predicted"/>
<dbReference type="SUPFAM" id="SSF51445">
    <property type="entry name" value="(Trans)glycosidases"/>
    <property type="match status" value="1"/>
</dbReference>
<dbReference type="AlphaFoldDB" id="A0A8J7RKM3"/>
<evidence type="ECO:0000256" key="1">
    <source>
        <dbReference type="ARBA" id="ARBA00022729"/>
    </source>
</evidence>
<comment type="caution">
    <text evidence="3">The sequence shown here is derived from an EMBL/GenBank/DDBJ whole genome shotgun (WGS) entry which is preliminary data.</text>
</comment>
<dbReference type="Pfam" id="PF02638">
    <property type="entry name" value="GHL10"/>
    <property type="match status" value="1"/>
</dbReference>
<organism evidence="3 4">
    <name type="scientific">Natronogracilivirga saccharolytica</name>
    <dbReference type="NCBI Taxonomy" id="2812953"/>
    <lineage>
        <taxon>Bacteria</taxon>
        <taxon>Pseudomonadati</taxon>
        <taxon>Balneolota</taxon>
        <taxon>Balneolia</taxon>
        <taxon>Balneolales</taxon>
        <taxon>Cyclonatronaceae</taxon>
        <taxon>Natronogracilivirga</taxon>
    </lineage>
</organism>
<evidence type="ECO:0000259" key="2">
    <source>
        <dbReference type="Pfam" id="PF02638"/>
    </source>
</evidence>
<protein>
    <submittedName>
        <fullName evidence="3">Family 10 glycosylhydrolase</fullName>
    </submittedName>
</protein>
<evidence type="ECO:0000313" key="3">
    <source>
        <dbReference type="EMBL" id="MBP3192997.1"/>
    </source>
</evidence>
<dbReference type="RefSeq" id="WP_210512213.1">
    <property type="nucleotide sequence ID" value="NZ_JAFIDN010000007.1"/>
</dbReference>
<dbReference type="Proteomes" id="UP000673975">
    <property type="component" value="Unassembled WGS sequence"/>
</dbReference>